<evidence type="ECO:0000256" key="4">
    <source>
        <dbReference type="ARBA" id="ARBA00022840"/>
    </source>
</evidence>
<dbReference type="AlphaFoldDB" id="A0A0G4FME4"/>
<dbReference type="GO" id="GO:0005524">
    <property type="term" value="F:ATP binding"/>
    <property type="evidence" value="ECO:0007669"/>
    <property type="project" value="UniProtKB-KW"/>
</dbReference>
<dbReference type="InterPro" id="IPR027417">
    <property type="entry name" value="P-loop_NTPase"/>
</dbReference>
<evidence type="ECO:0000256" key="3">
    <source>
        <dbReference type="ARBA" id="ARBA00022741"/>
    </source>
</evidence>
<dbReference type="Pfam" id="PF08542">
    <property type="entry name" value="Rep_fac_C"/>
    <property type="match status" value="1"/>
</dbReference>
<evidence type="ECO:0000259" key="5">
    <source>
        <dbReference type="SMART" id="SM00382"/>
    </source>
</evidence>
<sequence length="356" mass="39605">MLKALGGAKGETGGVSKGAVSDKLLPWVEKYRPKKVTDVAHQTEVVNALRKTIETGNMPHLLFYGPPGSGKTSCILAAAKELFGPIYRQRVLELNASDERGIQVVREKIRRFAQGLVRGKPAEAADYPCPPFKIIILDEADNMTSEAQAALRRTMETYCRVTRFCIICNYISRIIEPLASRCAKFRFQTVGDEAHKQRLLSIQKSEGLTMDEDAVEALMKIADGDLRRSVTLLQSASTLYGSHVSKAAVVEVAGHVPDQTVSRLIEACRSETFDEMKEEITEIQAMGYQCSQMLEQLMMAMLRFPNLQNIPKAVLLCVTFPTIDQRLTEGADETLQLLSLCMGIREVFAKSKMLRQ</sequence>
<dbReference type="FunFam" id="3.40.50.300:FF:000129">
    <property type="entry name" value="Replication factor C subunit 5"/>
    <property type="match status" value="1"/>
</dbReference>
<dbReference type="GO" id="GO:0003677">
    <property type="term" value="F:DNA binding"/>
    <property type="evidence" value="ECO:0007669"/>
    <property type="project" value="InterPro"/>
</dbReference>
<name>A0A0G4FME4_9ALVE</name>
<dbReference type="EMBL" id="CDMZ01000481">
    <property type="protein sequence ID" value="CEM15249.1"/>
    <property type="molecule type" value="Genomic_DNA"/>
</dbReference>
<dbReference type="GO" id="GO:0005663">
    <property type="term" value="C:DNA replication factor C complex"/>
    <property type="evidence" value="ECO:0007669"/>
    <property type="project" value="TreeGrafter"/>
</dbReference>
<dbReference type="Pfam" id="PF00004">
    <property type="entry name" value="AAA"/>
    <property type="match status" value="1"/>
</dbReference>
<dbReference type="GO" id="GO:0006261">
    <property type="term" value="P:DNA-templated DNA replication"/>
    <property type="evidence" value="ECO:0007669"/>
    <property type="project" value="TreeGrafter"/>
</dbReference>
<dbReference type="GO" id="GO:0006281">
    <property type="term" value="P:DNA repair"/>
    <property type="evidence" value="ECO:0007669"/>
    <property type="project" value="TreeGrafter"/>
</dbReference>
<dbReference type="VEuPathDB" id="CryptoDB:Cvel_17768"/>
<dbReference type="InterPro" id="IPR013748">
    <property type="entry name" value="Rep_factorC_C"/>
</dbReference>
<dbReference type="InterPro" id="IPR047854">
    <property type="entry name" value="RFC_lid"/>
</dbReference>
<comment type="similarity">
    <text evidence="1">Belongs to the activator 1 small subunits family.</text>
</comment>
<dbReference type="Gene3D" id="3.40.50.300">
    <property type="entry name" value="P-loop containing nucleotide triphosphate hydrolases"/>
    <property type="match status" value="1"/>
</dbReference>
<evidence type="ECO:0000313" key="6">
    <source>
        <dbReference type="EMBL" id="CEM15249.1"/>
    </source>
</evidence>
<dbReference type="InterPro" id="IPR003593">
    <property type="entry name" value="AAA+_ATPase"/>
</dbReference>
<keyword evidence="4" id="KW-0067">ATP-binding</keyword>
<keyword evidence="2" id="KW-0235">DNA replication</keyword>
<feature type="domain" description="AAA+ ATPase" evidence="5">
    <location>
        <begin position="57"/>
        <end position="193"/>
    </location>
</feature>
<evidence type="ECO:0000256" key="2">
    <source>
        <dbReference type="ARBA" id="ARBA00022705"/>
    </source>
</evidence>
<dbReference type="PhylomeDB" id="A0A0G4FME4"/>
<dbReference type="Gene3D" id="1.20.272.10">
    <property type="match status" value="1"/>
</dbReference>
<dbReference type="CDD" id="cd00009">
    <property type="entry name" value="AAA"/>
    <property type="match status" value="1"/>
</dbReference>
<dbReference type="GO" id="GO:0005634">
    <property type="term" value="C:nucleus"/>
    <property type="evidence" value="ECO:0007669"/>
    <property type="project" value="TreeGrafter"/>
</dbReference>
<dbReference type="CDD" id="cd18140">
    <property type="entry name" value="HLD_clamp_RFC"/>
    <property type="match status" value="1"/>
</dbReference>
<gene>
    <name evidence="6" type="ORF">Cvel_17768</name>
</gene>
<dbReference type="NCBIfam" id="NF001679">
    <property type="entry name" value="PRK00440.1"/>
    <property type="match status" value="1"/>
</dbReference>
<protein>
    <recommendedName>
        <fullName evidence="5">AAA+ ATPase domain-containing protein</fullName>
    </recommendedName>
</protein>
<accession>A0A0G4FME4</accession>
<proteinExistence type="inferred from homology"/>
<evidence type="ECO:0000256" key="1">
    <source>
        <dbReference type="ARBA" id="ARBA00005378"/>
    </source>
</evidence>
<dbReference type="InterPro" id="IPR050238">
    <property type="entry name" value="DNA_Rep/Repair_Clamp_Loader"/>
</dbReference>
<reference evidence="6" key="1">
    <citation type="submission" date="2014-11" db="EMBL/GenBank/DDBJ databases">
        <authorList>
            <person name="Otto D Thomas"/>
            <person name="Naeem Raeece"/>
        </authorList>
    </citation>
    <scope>NUCLEOTIDE SEQUENCE</scope>
</reference>
<dbReference type="InterPro" id="IPR003959">
    <property type="entry name" value="ATPase_AAA_core"/>
</dbReference>
<dbReference type="Gene3D" id="1.10.8.60">
    <property type="match status" value="1"/>
</dbReference>
<dbReference type="SUPFAM" id="SSF52540">
    <property type="entry name" value="P-loop containing nucleoside triphosphate hydrolases"/>
    <property type="match status" value="1"/>
</dbReference>
<dbReference type="InterPro" id="IPR008921">
    <property type="entry name" value="DNA_pol3_clamp-load_cplx_C"/>
</dbReference>
<dbReference type="SUPFAM" id="SSF48019">
    <property type="entry name" value="post-AAA+ oligomerization domain-like"/>
    <property type="match status" value="1"/>
</dbReference>
<dbReference type="GO" id="GO:0016887">
    <property type="term" value="F:ATP hydrolysis activity"/>
    <property type="evidence" value="ECO:0007669"/>
    <property type="project" value="InterPro"/>
</dbReference>
<dbReference type="SMART" id="SM00382">
    <property type="entry name" value="AAA"/>
    <property type="match status" value="1"/>
</dbReference>
<dbReference type="PANTHER" id="PTHR11669:SF20">
    <property type="entry name" value="REPLICATION FACTOR C SUBUNIT 4"/>
    <property type="match status" value="1"/>
</dbReference>
<keyword evidence="3" id="KW-0547">Nucleotide-binding</keyword>
<dbReference type="GO" id="GO:0003689">
    <property type="term" value="F:DNA clamp loader activity"/>
    <property type="evidence" value="ECO:0007669"/>
    <property type="project" value="TreeGrafter"/>
</dbReference>
<organism evidence="6">
    <name type="scientific">Chromera velia CCMP2878</name>
    <dbReference type="NCBI Taxonomy" id="1169474"/>
    <lineage>
        <taxon>Eukaryota</taxon>
        <taxon>Sar</taxon>
        <taxon>Alveolata</taxon>
        <taxon>Colpodellida</taxon>
        <taxon>Chromeraceae</taxon>
        <taxon>Chromera</taxon>
    </lineage>
</organism>
<dbReference type="PANTHER" id="PTHR11669">
    <property type="entry name" value="REPLICATION FACTOR C / DNA POLYMERASE III GAMMA-TAU SUBUNIT"/>
    <property type="match status" value="1"/>
</dbReference>